<evidence type="ECO:0000313" key="8">
    <source>
        <dbReference type="Proteomes" id="UP000474159"/>
    </source>
</evidence>
<dbReference type="Pfam" id="PF03466">
    <property type="entry name" value="LysR_substrate"/>
    <property type="match status" value="1"/>
</dbReference>
<dbReference type="InterPro" id="IPR000847">
    <property type="entry name" value="LysR_HTH_N"/>
</dbReference>
<dbReference type="SUPFAM" id="SSF53850">
    <property type="entry name" value="Periplasmic binding protein-like II"/>
    <property type="match status" value="1"/>
</dbReference>
<evidence type="ECO:0000313" key="7">
    <source>
        <dbReference type="EMBL" id="KAB1073799.1"/>
    </source>
</evidence>
<feature type="transmembrane region" description="Helical" evidence="5">
    <location>
        <begin position="220"/>
        <end position="241"/>
    </location>
</feature>
<comment type="similarity">
    <text evidence="1">Belongs to the LysR transcriptional regulatory family.</text>
</comment>
<dbReference type="PANTHER" id="PTHR30537:SF74">
    <property type="entry name" value="HTH-TYPE TRANSCRIPTIONAL REGULATOR TRPI"/>
    <property type="match status" value="1"/>
</dbReference>
<proteinExistence type="inferred from homology"/>
<evidence type="ECO:0000256" key="5">
    <source>
        <dbReference type="SAM" id="Phobius"/>
    </source>
</evidence>
<protein>
    <submittedName>
        <fullName evidence="7">LysR family transcriptional regulator</fullName>
    </submittedName>
</protein>
<dbReference type="EMBL" id="VZZK01000041">
    <property type="protein sequence ID" value="KAB1073799.1"/>
    <property type="molecule type" value="Genomic_DNA"/>
</dbReference>
<evidence type="ECO:0000256" key="1">
    <source>
        <dbReference type="ARBA" id="ARBA00009437"/>
    </source>
</evidence>
<evidence type="ECO:0000256" key="4">
    <source>
        <dbReference type="ARBA" id="ARBA00023163"/>
    </source>
</evidence>
<comment type="caution">
    <text evidence="7">The sequence shown here is derived from an EMBL/GenBank/DDBJ whole genome shotgun (WGS) entry which is preliminary data.</text>
</comment>
<dbReference type="PANTHER" id="PTHR30537">
    <property type="entry name" value="HTH-TYPE TRANSCRIPTIONAL REGULATOR"/>
    <property type="match status" value="1"/>
</dbReference>
<evidence type="ECO:0000256" key="2">
    <source>
        <dbReference type="ARBA" id="ARBA00023015"/>
    </source>
</evidence>
<keyword evidence="5" id="KW-1133">Transmembrane helix</keyword>
<organism evidence="7 8">
    <name type="scientific">Methylobacterium soli</name>
    <dbReference type="NCBI Taxonomy" id="553447"/>
    <lineage>
        <taxon>Bacteria</taxon>
        <taxon>Pseudomonadati</taxon>
        <taxon>Pseudomonadota</taxon>
        <taxon>Alphaproteobacteria</taxon>
        <taxon>Hyphomicrobiales</taxon>
        <taxon>Methylobacteriaceae</taxon>
        <taxon>Methylobacterium</taxon>
    </lineage>
</organism>
<dbReference type="InterPro" id="IPR036388">
    <property type="entry name" value="WH-like_DNA-bd_sf"/>
</dbReference>
<keyword evidence="2" id="KW-0805">Transcription regulation</keyword>
<gene>
    <name evidence="7" type="ORF">F6X53_26745</name>
</gene>
<evidence type="ECO:0000259" key="6">
    <source>
        <dbReference type="PROSITE" id="PS50931"/>
    </source>
</evidence>
<keyword evidence="3" id="KW-0238">DNA-binding</keyword>
<dbReference type="SUPFAM" id="SSF46785">
    <property type="entry name" value="Winged helix' DNA-binding domain"/>
    <property type="match status" value="1"/>
</dbReference>
<dbReference type="AlphaFoldDB" id="A0A6L3SUB4"/>
<reference evidence="7 8" key="1">
    <citation type="submission" date="2019-09" db="EMBL/GenBank/DDBJ databases">
        <title>YIM 48816 draft genome.</title>
        <authorList>
            <person name="Jiang L."/>
        </authorList>
    </citation>
    <scope>NUCLEOTIDE SEQUENCE [LARGE SCALE GENOMIC DNA]</scope>
    <source>
        <strain evidence="7 8">YIM 48816</strain>
    </source>
</reference>
<keyword evidence="5" id="KW-0812">Transmembrane</keyword>
<name>A0A6L3SUB4_9HYPH</name>
<dbReference type="InterPro" id="IPR036390">
    <property type="entry name" value="WH_DNA-bd_sf"/>
</dbReference>
<dbReference type="Gene3D" id="3.40.190.10">
    <property type="entry name" value="Periplasmic binding protein-like II"/>
    <property type="match status" value="2"/>
</dbReference>
<dbReference type="Gene3D" id="1.10.10.10">
    <property type="entry name" value="Winged helix-like DNA-binding domain superfamily/Winged helix DNA-binding domain"/>
    <property type="match status" value="1"/>
</dbReference>
<sequence length="295" mass="32351">MSTSHLPLNALRAFEAAARLGSMSAAATELGVTHGAVSRQIKALEDRFGLPLFERHPRAIVATREGAQLASDVAEAFERLQIAVSRVQPGPLTLSCSATIMMRWLIPRLPKFKTANPSSDLRLNISFGDADFVHDEISLAIRTTMYRPPPSAIAETVIQEEIGPVCNPDYAARLGCSQLDDLIHARILVNATRPNAWSEWAMAAGRPDLRLAPHEIYGHFYLVIQAAAVGLGFALAPFILVEDEIRSGHLVAPFGFVVGPHNLQLWMASHQSNRPDLKAATNWLRSELRSVRANR</sequence>
<keyword evidence="5" id="KW-0472">Membrane</keyword>
<dbReference type="OrthoDB" id="9793571at2"/>
<dbReference type="GO" id="GO:0006351">
    <property type="term" value="P:DNA-templated transcription"/>
    <property type="evidence" value="ECO:0007669"/>
    <property type="project" value="TreeGrafter"/>
</dbReference>
<accession>A0A6L3SUB4</accession>
<dbReference type="Proteomes" id="UP000474159">
    <property type="component" value="Unassembled WGS sequence"/>
</dbReference>
<dbReference type="GO" id="GO:0003700">
    <property type="term" value="F:DNA-binding transcription factor activity"/>
    <property type="evidence" value="ECO:0007669"/>
    <property type="project" value="InterPro"/>
</dbReference>
<feature type="domain" description="HTH lysR-type" evidence="6">
    <location>
        <begin position="6"/>
        <end position="63"/>
    </location>
</feature>
<dbReference type="PRINTS" id="PR00039">
    <property type="entry name" value="HTHLYSR"/>
</dbReference>
<dbReference type="InterPro" id="IPR058163">
    <property type="entry name" value="LysR-type_TF_proteobact-type"/>
</dbReference>
<dbReference type="PROSITE" id="PS50931">
    <property type="entry name" value="HTH_LYSR"/>
    <property type="match status" value="1"/>
</dbReference>
<dbReference type="RefSeq" id="WP_151004103.1">
    <property type="nucleotide sequence ID" value="NZ_BPQY01000386.1"/>
</dbReference>
<dbReference type="InterPro" id="IPR005119">
    <property type="entry name" value="LysR_subst-bd"/>
</dbReference>
<keyword evidence="4" id="KW-0804">Transcription</keyword>
<dbReference type="GO" id="GO:0043565">
    <property type="term" value="F:sequence-specific DNA binding"/>
    <property type="evidence" value="ECO:0007669"/>
    <property type="project" value="TreeGrafter"/>
</dbReference>
<evidence type="ECO:0000256" key="3">
    <source>
        <dbReference type="ARBA" id="ARBA00023125"/>
    </source>
</evidence>
<keyword evidence="8" id="KW-1185">Reference proteome</keyword>
<dbReference type="Pfam" id="PF00126">
    <property type="entry name" value="HTH_1"/>
    <property type="match status" value="1"/>
</dbReference>